<evidence type="ECO:0000313" key="1">
    <source>
        <dbReference type="EMBL" id="KAG8184524.1"/>
    </source>
</evidence>
<comment type="caution">
    <text evidence="1">The sequence shown here is derived from an EMBL/GenBank/DDBJ whole genome shotgun (WGS) entry which is preliminary data.</text>
</comment>
<sequence>MLLGRSIDLTSYSIGGNIYDDAQFTETPVRTLNTTFQVLREDVSPYASFGVPVDIVLRIKSGFLGSSSGAMGLDGLLKDTTWKHNSVVVAATTVARTVDRRLNESASPLQDWSSKIPPTQTHYASALYHGGWVVTLFRFQCDVPADVISVRKVLTRHLGASGCLDNATVEAWQKALDDLKSDEDIRGSVKTTTLVYTSVHLEDQVIDPTSLLQVASKLPDLIGPIGQPIYMELEPIRKLDKNFPAAKQNNEMQAELEKLDLMLDDVKIAKTNMMKWLSDTMTAFEDDQEEKIYKLLNVINGCIRAFHKVGGEVSMFRPMDRGLLDPAYHYYLNNLERGIANYNLAFLRLKEEIGKC</sequence>
<dbReference type="AlphaFoldDB" id="A0AAV6ULE2"/>
<organism evidence="1 2">
    <name type="scientific">Oedothorax gibbosus</name>
    <dbReference type="NCBI Taxonomy" id="931172"/>
    <lineage>
        <taxon>Eukaryota</taxon>
        <taxon>Metazoa</taxon>
        <taxon>Ecdysozoa</taxon>
        <taxon>Arthropoda</taxon>
        <taxon>Chelicerata</taxon>
        <taxon>Arachnida</taxon>
        <taxon>Araneae</taxon>
        <taxon>Araneomorphae</taxon>
        <taxon>Entelegynae</taxon>
        <taxon>Araneoidea</taxon>
        <taxon>Linyphiidae</taxon>
        <taxon>Erigoninae</taxon>
        <taxon>Oedothorax</taxon>
    </lineage>
</organism>
<name>A0AAV6ULE2_9ARAC</name>
<accession>A0AAV6ULE2</accession>
<dbReference type="Proteomes" id="UP000827092">
    <property type="component" value="Unassembled WGS sequence"/>
</dbReference>
<protein>
    <submittedName>
        <fullName evidence="1">Uncharacterized protein</fullName>
    </submittedName>
</protein>
<reference evidence="1 2" key="1">
    <citation type="journal article" date="2022" name="Nat. Ecol. Evol.">
        <title>A masculinizing supergene underlies an exaggerated male reproductive morph in a spider.</title>
        <authorList>
            <person name="Hendrickx F."/>
            <person name="De Corte Z."/>
            <person name="Sonet G."/>
            <person name="Van Belleghem S.M."/>
            <person name="Kostlbacher S."/>
            <person name="Vangestel C."/>
        </authorList>
    </citation>
    <scope>NUCLEOTIDE SEQUENCE [LARGE SCALE GENOMIC DNA]</scope>
    <source>
        <strain evidence="1">W744_W776</strain>
    </source>
</reference>
<dbReference type="EMBL" id="JAFNEN010000371">
    <property type="protein sequence ID" value="KAG8184524.1"/>
    <property type="molecule type" value="Genomic_DNA"/>
</dbReference>
<keyword evidence="2" id="KW-1185">Reference proteome</keyword>
<evidence type="ECO:0000313" key="2">
    <source>
        <dbReference type="Proteomes" id="UP000827092"/>
    </source>
</evidence>
<proteinExistence type="predicted"/>
<gene>
    <name evidence="1" type="ORF">JTE90_023538</name>
</gene>